<reference evidence="2 3" key="1">
    <citation type="submission" date="2016-08" db="EMBL/GenBank/DDBJ databases">
        <title>A novel genetic cassette of butanologenic Thermoanaerobacterium thermosaccharolyticum that directly convert cellulose to butanol.</title>
        <authorList>
            <person name="Li T."/>
            <person name="He J."/>
        </authorList>
    </citation>
    <scope>NUCLEOTIDE SEQUENCE [LARGE SCALE GENOMIC DNA]</scope>
    <source>
        <strain evidence="2 3">TG57</strain>
    </source>
</reference>
<dbReference type="SMR" id="A0A223HVJ3"/>
<gene>
    <name evidence="2" type="ORF">Thert_00302</name>
</gene>
<dbReference type="PANTHER" id="PTHR32502:SF2">
    <property type="entry name" value="D-TAGATOSE-1,6-BISPHOSPHATE ALDOLASE SUBUNIT KBAZ"/>
    <property type="match status" value="1"/>
</dbReference>
<dbReference type="Proteomes" id="UP000214975">
    <property type="component" value="Chromosome"/>
</dbReference>
<dbReference type="RefSeq" id="WP_094396757.1">
    <property type="nucleotide sequence ID" value="NZ_CP016893.1"/>
</dbReference>
<dbReference type="InterPro" id="IPR012062">
    <property type="entry name" value="GatZ/KbaZ-like"/>
</dbReference>
<sequence>MAKEHPLKELVNKQKSGISEGIVSICSSNEFVIEASMERALTNGDYVLIESTANQVNQYGGYIGMTPIEFKKFVFSIAKKVDFPLDKLILGGDHLGPLIWKNESSNLALAKASELIKEYVLAGYTKIHIDTSMRLKDDTDFNTEIIAQRSAVLLKAAENAYMELNKNNKNVLHPVYVIGSEVPIPGGSQGSDESLQITDAKDFENTVEIFKDVFSKYGLINEWENIVAFVVQPGVEFGNDFVHEYKRDEAKELTDALKNYKTFVFEGHSTDYQTRESLKQMVEDGIAILKVGPALTFALREALIALNNIENELLNNVDSIKLSNFTNVLVSEMINNPEHWKNHYFGDDARKKFLCKYSYSDRCRYYLPTRNVKNSLNLLIRNLENVKIPMTLISQFMPLQYDNIRRGLIKNEPISLIKNAIMNRLNDYYYAIKP</sequence>
<dbReference type="Gene3D" id="3.20.20.70">
    <property type="entry name" value="Aldolase class I"/>
    <property type="match status" value="1"/>
</dbReference>
<dbReference type="PANTHER" id="PTHR32502">
    <property type="entry name" value="N-ACETYLGALACTOSAMINE PERMEASE II COMPONENT-RELATED"/>
    <property type="match status" value="1"/>
</dbReference>
<dbReference type="InterPro" id="IPR050303">
    <property type="entry name" value="GatZ_KbaZ_carbometab"/>
</dbReference>
<protein>
    <submittedName>
        <fullName evidence="2">D-tagatose-bisphosphate aldolase class II accessory protein</fullName>
    </submittedName>
</protein>
<accession>A0A223HVJ3</accession>
<dbReference type="GO" id="GO:0005975">
    <property type="term" value="P:carbohydrate metabolic process"/>
    <property type="evidence" value="ECO:0007669"/>
    <property type="project" value="InterPro"/>
</dbReference>
<evidence type="ECO:0000313" key="3">
    <source>
        <dbReference type="Proteomes" id="UP000214975"/>
    </source>
</evidence>
<dbReference type="Gene3D" id="1.10.400.20">
    <property type="entry name" value="putative tagatose 6-phosphate kinase domain like"/>
    <property type="match status" value="1"/>
</dbReference>
<organism evidence="2 3">
    <name type="scientific">Thermoanaerobacterium thermosaccharolyticum</name>
    <name type="common">Clostridium thermosaccharolyticum</name>
    <dbReference type="NCBI Taxonomy" id="1517"/>
    <lineage>
        <taxon>Bacteria</taxon>
        <taxon>Bacillati</taxon>
        <taxon>Bacillota</taxon>
        <taxon>Clostridia</taxon>
        <taxon>Thermoanaerobacterales</taxon>
        <taxon>Thermoanaerobacteraceae</taxon>
        <taxon>Thermoanaerobacterium</taxon>
    </lineage>
</organism>
<dbReference type="PIRSF" id="PIRSF009264">
    <property type="entry name" value="TagBP_ald_AgaZ"/>
    <property type="match status" value="1"/>
</dbReference>
<dbReference type="SUPFAM" id="SSF51569">
    <property type="entry name" value="Aldolase"/>
    <property type="match status" value="1"/>
</dbReference>
<dbReference type="Pfam" id="PF08013">
    <property type="entry name" value="GatZ_KbaZ-like"/>
    <property type="match status" value="1"/>
</dbReference>
<dbReference type="AlphaFoldDB" id="A0A223HVJ3"/>
<dbReference type="GO" id="GO:0005886">
    <property type="term" value="C:plasma membrane"/>
    <property type="evidence" value="ECO:0007669"/>
    <property type="project" value="TreeGrafter"/>
</dbReference>
<name>A0A223HVJ3_THETR</name>
<evidence type="ECO:0000256" key="1">
    <source>
        <dbReference type="ARBA" id="ARBA00005007"/>
    </source>
</evidence>
<comment type="pathway">
    <text evidence="1">Carbohydrate metabolism.</text>
</comment>
<dbReference type="GO" id="GO:0009401">
    <property type="term" value="P:phosphoenolpyruvate-dependent sugar phosphotransferase system"/>
    <property type="evidence" value="ECO:0007669"/>
    <property type="project" value="TreeGrafter"/>
</dbReference>
<dbReference type="EMBL" id="CP016893">
    <property type="protein sequence ID" value="AST56523.1"/>
    <property type="molecule type" value="Genomic_DNA"/>
</dbReference>
<dbReference type="InterPro" id="IPR013785">
    <property type="entry name" value="Aldolase_TIM"/>
</dbReference>
<proteinExistence type="predicted"/>
<evidence type="ECO:0000313" key="2">
    <source>
        <dbReference type="EMBL" id="AST56523.1"/>
    </source>
</evidence>